<feature type="domain" description="Secretion system C-terminal sorting" evidence="4">
    <location>
        <begin position="509"/>
        <end position="577"/>
    </location>
</feature>
<protein>
    <submittedName>
        <fullName evidence="5">VCBS repeat-containing protein</fullName>
    </submittedName>
</protein>
<dbReference type="RefSeq" id="WP_187563218.1">
    <property type="nucleotide sequence ID" value="NZ_JACGWS010000010.1"/>
</dbReference>
<dbReference type="InterPro" id="IPR011519">
    <property type="entry name" value="UnbV_ASPIC"/>
</dbReference>
<organism evidence="5 6">
    <name type="scientific">Kordia aestuariivivens</name>
    <dbReference type="NCBI Taxonomy" id="2759037"/>
    <lineage>
        <taxon>Bacteria</taxon>
        <taxon>Pseudomonadati</taxon>
        <taxon>Bacteroidota</taxon>
        <taxon>Flavobacteriia</taxon>
        <taxon>Flavobacteriales</taxon>
        <taxon>Flavobacteriaceae</taxon>
        <taxon>Kordia</taxon>
    </lineage>
</organism>
<comment type="caution">
    <text evidence="5">The sequence shown here is derived from an EMBL/GenBank/DDBJ whole genome shotgun (WGS) entry which is preliminary data.</text>
</comment>
<accession>A0ABR7QC74</accession>
<dbReference type="PANTHER" id="PTHR16026">
    <property type="entry name" value="CARTILAGE ACIDIC PROTEIN 1"/>
    <property type="match status" value="1"/>
</dbReference>
<keyword evidence="6" id="KW-1185">Reference proteome</keyword>
<dbReference type="SUPFAM" id="SSF69318">
    <property type="entry name" value="Integrin alpha N-terminal domain"/>
    <property type="match status" value="1"/>
</dbReference>
<name>A0ABR7QC74_9FLAO</name>
<gene>
    <name evidence="5" type="ORF">H2O64_15975</name>
</gene>
<dbReference type="InterPro" id="IPR026444">
    <property type="entry name" value="Secre_tail"/>
</dbReference>
<evidence type="ECO:0000313" key="5">
    <source>
        <dbReference type="EMBL" id="MBC8756175.1"/>
    </source>
</evidence>
<dbReference type="InterPro" id="IPR027039">
    <property type="entry name" value="Crtac1"/>
</dbReference>
<keyword evidence="1 2" id="KW-0732">Signal</keyword>
<feature type="signal peptide" evidence="2">
    <location>
        <begin position="1"/>
        <end position="24"/>
    </location>
</feature>
<dbReference type="Pfam" id="PF07593">
    <property type="entry name" value="UnbV_ASPIC"/>
    <property type="match status" value="1"/>
</dbReference>
<dbReference type="Pfam" id="PF18962">
    <property type="entry name" value="Por_Secre_tail"/>
    <property type="match status" value="1"/>
</dbReference>
<evidence type="ECO:0000259" key="3">
    <source>
        <dbReference type="Pfam" id="PF07593"/>
    </source>
</evidence>
<evidence type="ECO:0000256" key="1">
    <source>
        <dbReference type="ARBA" id="ARBA00022729"/>
    </source>
</evidence>
<dbReference type="Proteomes" id="UP000619238">
    <property type="component" value="Unassembled WGS sequence"/>
</dbReference>
<evidence type="ECO:0000256" key="2">
    <source>
        <dbReference type="SAM" id="SignalP"/>
    </source>
</evidence>
<dbReference type="Pfam" id="PF13517">
    <property type="entry name" value="FG-GAP_3"/>
    <property type="match status" value="2"/>
</dbReference>
<dbReference type="Gene3D" id="2.130.10.130">
    <property type="entry name" value="Integrin alpha, N-terminal"/>
    <property type="match status" value="2"/>
</dbReference>
<evidence type="ECO:0000313" key="6">
    <source>
        <dbReference type="Proteomes" id="UP000619238"/>
    </source>
</evidence>
<dbReference type="InterPro" id="IPR013517">
    <property type="entry name" value="FG-GAP"/>
</dbReference>
<dbReference type="EMBL" id="JACGWS010000010">
    <property type="protein sequence ID" value="MBC8756175.1"/>
    <property type="molecule type" value="Genomic_DNA"/>
</dbReference>
<dbReference type="PANTHER" id="PTHR16026:SF0">
    <property type="entry name" value="CARTILAGE ACIDIC PROTEIN 1"/>
    <property type="match status" value="1"/>
</dbReference>
<feature type="chain" id="PRO_5045440962" evidence="2">
    <location>
        <begin position="25"/>
        <end position="579"/>
    </location>
</feature>
<reference evidence="5 6" key="1">
    <citation type="submission" date="2020-07" db="EMBL/GenBank/DDBJ databases">
        <title>Description of Kordia aestuariivivens sp. nov., isolated from a tidal flat.</title>
        <authorList>
            <person name="Park S."/>
            <person name="Yoon J.-H."/>
        </authorList>
    </citation>
    <scope>NUCLEOTIDE SEQUENCE [LARGE SCALE GENOMIC DNA]</scope>
    <source>
        <strain evidence="5 6">YSTF-M3</strain>
    </source>
</reference>
<dbReference type="NCBIfam" id="TIGR04183">
    <property type="entry name" value="Por_Secre_tail"/>
    <property type="match status" value="1"/>
</dbReference>
<feature type="domain" description="ASPIC/UnbV" evidence="3">
    <location>
        <begin position="421"/>
        <end position="487"/>
    </location>
</feature>
<proteinExistence type="predicted"/>
<sequence length="579" mass="63378">MSINKIGYFLFSFLLFGFSLNLHAQVYFQDQATALGVGDSGGTIYLGGGISFCDFNNDGWDDITIATQSGDPLKIYKNNGDGTFSLESTLNPNNNSNQKQVVWVDFDNDGDKDLYITSDVSGNKLYRNDGTTFTDITSTSGLPTVNLFTYGASWGDYDNDGHLDVFISNRDINLATPNYLYKNNGNGTFTDVSITSGIGTGSHLSFCAAFFDYNNDGWQDIYIANDKVSQENLLYSNNGDGTFTEIGQSSGTNVAIDAMSTTIGDYNNDGWFDIYVTNGPPGNVLFTNNGNGTFTNDAFESGTIFNSVGWGSVFLDAENDGDLDLYVSGAMDGSIPSLISAAFYENNNNGAFTLSNTSVGFVGDTRVSYGNAIGDTDNDGFPEIIVNNDGGDNIFLWKNQTTSTNNWLKVDLEGTTSNKQGVGSRIEISAGGQIQYRYTLCGEGYLGQNSDTEFFGIGANTNIDYVKITWLSGMQDILYNVTSNQKINIIEGSNPLSTEEFQVKNEIRVYPNPTTGKIWINFDTNEDYKYILFDSKGIRVKNGQITEQKYINIADLSSGYYLLKILGKTAVYTKKIMLK</sequence>
<evidence type="ECO:0000259" key="4">
    <source>
        <dbReference type="Pfam" id="PF18962"/>
    </source>
</evidence>
<dbReference type="InterPro" id="IPR028994">
    <property type="entry name" value="Integrin_alpha_N"/>
</dbReference>